<protein>
    <recommendedName>
        <fullName evidence="3">Protein kinase domain-containing protein</fullName>
    </recommendedName>
</protein>
<dbReference type="SMART" id="SM00220">
    <property type="entry name" value="S_TKc"/>
    <property type="match status" value="1"/>
</dbReference>
<proteinExistence type="predicted"/>
<feature type="compositionally biased region" description="Basic and acidic residues" evidence="2">
    <location>
        <begin position="14"/>
        <end position="30"/>
    </location>
</feature>
<feature type="compositionally biased region" description="Basic residues" evidence="2">
    <location>
        <begin position="31"/>
        <end position="43"/>
    </location>
</feature>
<name>A0AAU9XJL0_9CNID</name>
<evidence type="ECO:0000256" key="2">
    <source>
        <dbReference type="SAM" id="MobiDB-lite"/>
    </source>
</evidence>
<keyword evidence="1" id="KW-0547">Nucleotide-binding</keyword>
<dbReference type="Proteomes" id="UP001159428">
    <property type="component" value="Unassembled WGS sequence"/>
</dbReference>
<dbReference type="InterPro" id="IPR017441">
    <property type="entry name" value="Protein_kinase_ATP_BS"/>
</dbReference>
<accession>A0AAU9XJL0</accession>
<evidence type="ECO:0000256" key="1">
    <source>
        <dbReference type="PROSITE-ProRule" id="PRU10141"/>
    </source>
</evidence>
<dbReference type="PANTHER" id="PTHR44167">
    <property type="entry name" value="OVARIAN-SPECIFIC SERINE/THREONINE-PROTEIN KINASE LOK-RELATED"/>
    <property type="match status" value="1"/>
</dbReference>
<dbReference type="Gene3D" id="1.10.510.10">
    <property type="entry name" value="Transferase(Phosphotransferase) domain 1"/>
    <property type="match status" value="1"/>
</dbReference>
<comment type="caution">
    <text evidence="4">The sequence shown here is derived from an EMBL/GenBank/DDBJ whole genome shotgun (WGS) entry which is preliminary data.</text>
</comment>
<evidence type="ECO:0000313" key="4">
    <source>
        <dbReference type="EMBL" id="CAH3150416.1"/>
    </source>
</evidence>
<dbReference type="PROSITE" id="PS50011">
    <property type="entry name" value="PROTEIN_KINASE_DOM"/>
    <property type="match status" value="1"/>
</dbReference>
<dbReference type="Gene3D" id="3.30.200.20">
    <property type="entry name" value="Phosphorylase Kinase, domain 1"/>
    <property type="match status" value="1"/>
</dbReference>
<dbReference type="SUPFAM" id="SSF56112">
    <property type="entry name" value="Protein kinase-like (PK-like)"/>
    <property type="match status" value="1"/>
</dbReference>
<dbReference type="PROSITE" id="PS00107">
    <property type="entry name" value="PROTEIN_KINASE_ATP"/>
    <property type="match status" value="1"/>
</dbReference>
<feature type="region of interest" description="Disordered" evidence="2">
    <location>
        <begin position="1"/>
        <end position="58"/>
    </location>
</feature>
<evidence type="ECO:0000259" key="3">
    <source>
        <dbReference type="PROSITE" id="PS50011"/>
    </source>
</evidence>
<dbReference type="GO" id="GO:0005634">
    <property type="term" value="C:nucleus"/>
    <property type="evidence" value="ECO:0007669"/>
    <property type="project" value="TreeGrafter"/>
</dbReference>
<feature type="compositionally biased region" description="Polar residues" evidence="2">
    <location>
        <begin position="47"/>
        <end position="58"/>
    </location>
</feature>
<reference evidence="4 5" key="1">
    <citation type="submission" date="2022-05" db="EMBL/GenBank/DDBJ databases">
        <authorList>
            <consortium name="Genoscope - CEA"/>
            <person name="William W."/>
        </authorList>
    </citation>
    <scope>NUCLEOTIDE SEQUENCE [LARGE SCALE GENOMIC DNA]</scope>
</reference>
<sequence length="414" mass="46672">MTEFVKEFEDEEERKERAIKSRKNTPEERNRQRKEWRKRKQGKHMPNATNKNVELQSLNREANELVPCTSEAKETKLPPSDQHFEPQNVKKPHILALKPGSEEMKEALGGCSRAAKMIQMAVGADAVVSQKPRGKRHQTFLIGKKTTASNGSRFEPKELRPENIEYLSKNPVGSGSFGQCFLGRYRGFDVIVKQMTHNETSEDEERARRDLLHEAKVVSALGDHPHLPMIFGVVTKASPLCLVTQFHGVQHESVTLHQAADNNAVTKANCISIFKKICSVLDHVHSKGYLHNDIKGNNVVWSPVLERPSASGEFSPVLIDFGKSLKVSSVTLYRRNGTVMKCKGKSYLAPEVVSERLYGVASDIFSLGRMLKAISSLLGFYERIRELVKMSTRDKPSERPSLYAFSRKIADVKF</sequence>
<dbReference type="CDD" id="cd00180">
    <property type="entry name" value="PKc"/>
    <property type="match status" value="1"/>
</dbReference>
<dbReference type="InterPro" id="IPR000719">
    <property type="entry name" value="Prot_kinase_dom"/>
</dbReference>
<gene>
    <name evidence="4" type="ORF">PMEA_00024799</name>
</gene>
<dbReference type="GO" id="GO:0044773">
    <property type="term" value="P:mitotic DNA damage checkpoint signaling"/>
    <property type="evidence" value="ECO:0007669"/>
    <property type="project" value="TreeGrafter"/>
</dbReference>
<dbReference type="AlphaFoldDB" id="A0AAU9XJL0"/>
<evidence type="ECO:0000313" key="5">
    <source>
        <dbReference type="Proteomes" id="UP001159428"/>
    </source>
</evidence>
<dbReference type="EMBL" id="CALNXJ010000047">
    <property type="protein sequence ID" value="CAH3150416.1"/>
    <property type="molecule type" value="Genomic_DNA"/>
</dbReference>
<organism evidence="4 5">
    <name type="scientific">Pocillopora meandrina</name>
    <dbReference type="NCBI Taxonomy" id="46732"/>
    <lineage>
        <taxon>Eukaryota</taxon>
        <taxon>Metazoa</taxon>
        <taxon>Cnidaria</taxon>
        <taxon>Anthozoa</taxon>
        <taxon>Hexacorallia</taxon>
        <taxon>Scleractinia</taxon>
        <taxon>Astrocoeniina</taxon>
        <taxon>Pocilloporidae</taxon>
        <taxon>Pocillopora</taxon>
    </lineage>
</organism>
<keyword evidence="5" id="KW-1185">Reference proteome</keyword>
<dbReference type="InterPro" id="IPR011009">
    <property type="entry name" value="Kinase-like_dom_sf"/>
</dbReference>
<dbReference type="GO" id="GO:0005524">
    <property type="term" value="F:ATP binding"/>
    <property type="evidence" value="ECO:0007669"/>
    <property type="project" value="UniProtKB-UniRule"/>
</dbReference>
<keyword evidence="1" id="KW-0067">ATP-binding</keyword>
<feature type="domain" description="Protein kinase" evidence="3">
    <location>
        <begin position="166"/>
        <end position="414"/>
    </location>
</feature>
<dbReference type="Pfam" id="PF00069">
    <property type="entry name" value="Pkinase"/>
    <property type="match status" value="1"/>
</dbReference>
<dbReference type="GO" id="GO:0004674">
    <property type="term" value="F:protein serine/threonine kinase activity"/>
    <property type="evidence" value="ECO:0007669"/>
    <property type="project" value="TreeGrafter"/>
</dbReference>
<feature type="binding site" evidence="1">
    <location>
        <position position="193"/>
    </location>
    <ligand>
        <name>ATP</name>
        <dbReference type="ChEBI" id="CHEBI:30616"/>
    </ligand>
</feature>
<dbReference type="PANTHER" id="PTHR44167:SF24">
    <property type="entry name" value="SERINE_THREONINE-PROTEIN KINASE CHK2"/>
    <property type="match status" value="1"/>
</dbReference>